<keyword evidence="1" id="KW-0966">Cell projection</keyword>
<sequence length="120" mass="13417">MSLQAYKTAATRAESPREMEYRLFGQVTRALMHAATLDKSDVAGRMDALDWNRRLWSTLATACSDSTNTMPQAMRAQFISLSLFVNRNTSEVMRGEDDFSTLIDINRMIMQGLSGQTDAG</sequence>
<organism evidence="1 2">
    <name type="scientific">Brevundimonas olei</name>
    <dbReference type="NCBI Taxonomy" id="657642"/>
    <lineage>
        <taxon>Bacteria</taxon>
        <taxon>Pseudomonadati</taxon>
        <taxon>Pseudomonadota</taxon>
        <taxon>Alphaproteobacteria</taxon>
        <taxon>Caulobacterales</taxon>
        <taxon>Caulobacteraceae</taxon>
        <taxon>Brevundimonas</taxon>
    </lineage>
</organism>
<dbReference type="RefSeq" id="WP_338576167.1">
    <property type="nucleotide sequence ID" value="NZ_CP146369.1"/>
</dbReference>
<gene>
    <name evidence="1" type="primary">flaF</name>
    <name evidence="1" type="ORF">V8J38_12760</name>
</gene>
<reference evidence="1 2" key="1">
    <citation type="submission" date="2024-02" db="EMBL/GenBank/DDBJ databases">
        <title>Distribution and functional of Brevundimonas-related endobacteria within Verticillium dahliae.</title>
        <authorList>
            <person name="Zeng H."/>
        </authorList>
    </citation>
    <scope>NUCLEOTIDE SEQUENCE [LARGE SCALE GENOMIC DNA]</scope>
    <source>
        <strain evidence="1 2">TRM 44200</strain>
    </source>
</reference>
<dbReference type="Pfam" id="PF07309">
    <property type="entry name" value="FlaF"/>
    <property type="match status" value="1"/>
</dbReference>
<evidence type="ECO:0000313" key="2">
    <source>
        <dbReference type="Proteomes" id="UP001363460"/>
    </source>
</evidence>
<accession>A0ABZ2I947</accession>
<evidence type="ECO:0000313" key="1">
    <source>
        <dbReference type="EMBL" id="WWT54115.1"/>
    </source>
</evidence>
<keyword evidence="1" id="KW-0969">Cilium</keyword>
<keyword evidence="1" id="KW-0282">Flagellum</keyword>
<proteinExistence type="predicted"/>
<dbReference type="EMBL" id="CP146369">
    <property type="protein sequence ID" value="WWT54115.1"/>
    <property type="molecule type" value="Genomic_DNA"/>
</dbReference>
<dbReference type="Proteomes" id="UP001363460">
    <property type="component" value="Chromosome"/>
</dbReference>
<dbReference type="InterPro" id="IPR010845">
    <property type="entry name" value="FlaF"/>
</dbReference>
<dbReference type="NCBIfam" id="NF009435">
    <property type="entry name" value="PRK12794.1"/>
    <property type="match status" value="1"/>
</dbReference>
<name>A0ABZ2I947_9CAUL</name>
<keyword evidence="2" id="KW-1185">Reference proteome</keyword>
<protein>
    <submittedName>
        <fullName evidence="1">Flagellar biosynthesis regulator FlaF</fullName>
    </submittedName>
</protein>